<dbReference type="AlphaFoldDB" id="A0A9D2HV89"/>
<comment type="caution">
    <text evidence="2">The sequence shown here is derived from an EMBL/GenBank/DDBJ whole genome shotgun (WGS) entry which is preliminary data.</text>
</comment>
<protein>
    <recommendedName>
        <fullName evidence="4">Lipoprotein</fullName>
    </recommendedName>
</protein>
<accession>A0A9D2HV89</accession>
<evidence type="ECO:0000313" key="2">
    <source>
        <dbReference type="EMBL" id="HJA84412.1"/>
    </source>
</evidence>
<evidence type="ECO:0008006" key="4">
    <source>
        <dbReference type="Google" id="ProtNLM"/>
    </source>
</evidence>
<evidence type="ECO:0000313" key="3">
    <source>
        <dbReference type="Proteomes" id="UP000823860"/>
    </source>
</evidence>
<reference evidence="2" key="2">
    <citation type="submission" date="2021-04" db="EMBL/GenBank/DDBJ databases">
        <authorList>
            <person name="Gilroy R."/>
        </authorList>
    </citation>
    <scope>NUCLEOTIDE SEQUENCE</scope>
    <source>
        <strain evidence="2">ChiHecec1B25-7008</strain>
    </source>
</reference>
<evidence type="ECO:0000256" key="1">
    <source>
        <dbReference type="SAM" id="SignalP"/>
    </source>
</evidence>
<dbReference type="EMBL" id="DWZE01000131">
    <property type="protein sequence ID" value="HJA84412.1"/>
    <property type="molecule type" value="Genomic_DNA"/>
</dbReference>
<organism evidence="2 3">
    <name type="scientific">Candidatus Bacteroides intestinavium</name>
    <dbReference type="NCBI Taxonomy" id="2838469"/>
    <lineage>
        <taxon>Bacteria</taxon>
        <taxon>Pseudomonadati</taxon>
        <taxon>Bacteroidota</taxon>
        <taxon>Bacteroidia</taxon>
        <taxon>Bacteroidales</taxon>
        <taxon>Bacteroidaceae</taxon>
        <taxon>Bacteroides</taxon>
    </lineage>
</organism>
<keyword evidence="1" id="KW-0732">Signal</keyword>
<sequence length="440" mass="49519">MRTNLFIPLFILAALSFLSSCISPQDEASDCNDCNQQQIILQVQENSAATTRAGRPLYSNEPNQLVDHVALFICYYGNTDKPDNRIVAVQHITDWEKESTEYDNGRSYHLNLMGSNRVPEGEANYKIYAIGYTDREKYKTEYTYDGKSLHEYLESLTADSDFPENLTLSLSSTPGEEIFAGINTETNGLIHSNEAGGFTTRVVLHRQVAGVYMYVKDIPQRDQATELRLTAACDNDGLVLEEFDTEDYGQNRGKGKYVVNGTTPQEEITASNRAILCTIDLNAWKEENGTWKNPYDATNQNPAFQSGSYFAGSFVIPFAAPTETSATSLQLELYGGESQKPLKTWNVKLPQDDAQVQTNFTRWTWQDNGFTSVQKPETQEAYSLLRNHLYCIGRKDKDGDTTDDQPISLGDSNEIILKVIAEWDIIYDMQLEPKPTKQGQ</sequence>
<name>A0A9D2HV89_9BACE</name>
<proteinExistence type="predicted"/>
<gene>
    <name evidence="2" type="ORF">H9785_10655</name>
</gene>
<feature type="signal peptide" evidence="1">
    <location>
        <begin position="1"/>
        <end position="28"/>
    </location>
</feature>
<dbReference type="PROSITE" id="PS51257">
    <property type="entry name" value="PROKAR_LIPOPROTEIN"/>
    <property type="match status" value="1"/>
</dbReference>
<reference evidence="2" key="1">
    <citation type="journal article" date="2021" name="PeerJ">
        <title>Extensive microbial diversity within the chicken gut microbiome revealed by metagenomics and culture.</title>
        <authorList>
            <person name="Gilroy R."/>
            <person name="Ravi A."/>
            <person name="Getino M."/>
            <person name="Pursley I."/>
            <person name="Horton D.L."/>
            <person name="Alikhan N.F."/>
            <person name="Baker D."/>
            <person name="Gharbi K."/>
            <person name="Hall N."/>
            <person name="Watson M."/>
            <person name="Adriaenssens E.M."/>
            <person name="Foster-Nyarko E."/>
            <person name="Jarju S."/>
            <person name="Secka A."/>
            <person name="Antonio M."/>
            <person name="Oren A."/>
            <person name="Chaudhuri R.R."/>
            <person name="La Ragione R."/>
            <person name="Hildebrand F."/>
            <person name="Pallen M.J."/>
        </authorList>
    </citation>
    <scope>NUCLEOTIDE SEQUENCE</scope>
    <source>
        <strain evidence="2">ChiHecec1B25-7008</strain>
    </source>
</reference>
<feature type="chain" id="PRO_5039565193" description="Lipoprotein" evidence="1">
    <location>
        <begin position="29"/>
        <end position="440"/>
    </location>
</feature>
<dbReference type="Proteomes" id="UP000823860">
    <property type="component" value="Unassembled WGS sequence"/>
</dbReference>